<sequence length="67" mass="7387">MALGAASSTGHGSGNRRAATGLGTERRRRAEWVHGDATRHGLSRLAEDRRRQLEFDMGSLNREGQRV</sequence>
<name>A0AAW1YP91_RUBAR</name>
<protein>
    <submittedName>
        <fullName evidence="2">Uncharacterized protein</fullName>
    </submittedName>
</protein>
<evidence type="ECO:0000313" key="3">
    <source>
        <dbReference type="Proteomes" id="UP001457282"/>
    </source>
</evidence>
<organism evidence="2 3">
    <name type="scientific">Rubus argutus</name>
    <name type="common">Southern blackberry</name>
    <dbReference type="NCBI Taxonomy" id="59490"/>
    <lineage>
        <taxon>Eukaryota</taxon>
        <taxon>Viridiplantae</taxon>
        <taxon>Streptophyta</taxon>
        <taxon>Embryophyta</taxon>
        <taxon>Tracheophyta</taxon>
        <taxon>Spermatophyta</taxon>
        <taxon>Magnoliopsida</taxon>
        <taxon>eudicotyledons</taxon>
        <taxon>Gunneridae</taxon>
        <taxon>Pentapetalae</taxon>
        <taxon>rosids</taxon>
        <taxon>fabids</taxon>
        <taxon>Rosales</taxon>
        <taxon>Rosaceae</taxon>
        <taxon>Rosoideae</taxon>
        <taxon>Rosoideae incertae sedis</taxon>
        <taxon>Rubus</taxon>
    </lineage>
</organism>
<feature type="compositionally biased region" description="Basic and acidic residues" evidence="1">
    <location>
        <begin position="24"/>
        <end position="35"/>
    </location>
</feature>
<dbReference type="AlphaFoldDB" id="A0AAW1YP91"/>
<feature type="region of interest" description="Disordered" evidence="1">
    <location>
        <begin position="1"/>
        <end position="35"/>
    </location>
</feature>
<evidence type="ECO:0000256" key="1">
    <source>
        <dbReference type="SAM" id="MobiDB-lite"/>
    </source>
</evidence>
<gene>
    <name evidence="2" type="ORF">M0R45_006037</name>
</gene>
<evidence type="ECO:0000313" key="2">
    <source>
        <dbReference type="EMBL" id="KAK9950552.1"/>
    </source>
</evidence>
<proteinExistence type="predicted"/>
<dbReference type="EMBL" id="JBEDUW010000001">
    <property type="protein sequence ID" value="KAK9950552.1"/>
    <property type="molecule type" value="Genomic_DNA"/>
</dbReference>
<dbReference type="Proteomes" id="UP001457282">
    <property type="component" value="Unassembled WGS sequence"/>
</dbReference>
<feature type="compositionally biased region" description="Polar residues" evidence="1">
    <location>
        <begin position="1"/>
        <end position="10"/>
    </location>
</feature>
<keyword evidence="3" id="KW-1185">Reference proteome</keyword>
<reference evidence="2 3" key="1">
    <citation type="journal article" date="2023" name="G3 (Bethesda)">
        <title>A chromosome-length genome assembly and annotation of blackberry (Rubus argutus, cv. 'Hillquist').</title>
        <authorList>
            <person name="Bruna T."/>
            <person name="Aryal R."/>
            <person name="Dudchenko O."/>
            <person name="Sargent D.J."/>
            <person name="Mead D."/>
            <person name="Buti M."/>
            <person name="Cavallini A."/>
            <person name="Hytonen T."/>
            <person name="Andres J."/>
            <person name="Pham M."/>
            <person name="Weisz D."/>
            <person name="Mascagni F."/>
            <person name="Usai G."/>
            <person name="Natali L."/>
            <person name="Bassil N."/>
            <person name="Fernandez G.E."/>
            <person name="Lomsadze A."/>
            <person name="Armour M."/>
            <person name="Olukolu B."/>
            <person name="Poorten T."/>
            <person name="Britton C."/>
            <person name="Davik J."/>
            <person name="Ashrafi H."/>
            <person name="Aiden E.L."/>
            <person name="Borodovsky M."/>
            <person name="Worthington M."/>
        </authorList>
    </citation>
    <scope>NUCLEOTIDE SEQUENCE [LARGE SCALE GENOMIC DNA]</scope>
    <source>
        <strain evidence="2">PI 553951</strain>
    </source>
</reference>
<accession>A0AAW1YP91</accession>
<comment type="caution">
    <text evidence="2">The sequence shown here is derived from an EMBL/GenBank/DDBJ whole genome shotgun (WGS) entry which is preliminary data.</text>
</comment>